<keyword evidence="5" id="KW-1185">Reference proteome</keyword>
<name>A0A3P8MF63_9BACT</name>
<evidence type="ECO:0000313" key="4">
    <source>
        <dbReference type="Proteomes" id="UP000280036"/>
    </source>
</evidence>
<evidence type="ECO:0000313" key="3">
    <source>
        <dbReference type="EMBL" id="VDR41723.1"/>
    </source>
</evidence>
<proteinExistence type="predicted"/>
<dbReference type="InterPro" id="IPR010994">
    <property type="entry name" value="RuvA_2-like"/>
</dbReference>
<dbReference type="EMBL" id="CP101806">
    <property type="protein sequence ID" value="UUD35501.1"/>
    <property type="molecule type" value="Genomic_DNA"/>
</dbReference>
<evidence type="ECO:0000256" key="1">
    <source>
        <dbReference type="SAM" id="SignalP"/>
    </source>
</evidence>
<evidence type="ECO:0000313" key="5">
    <source>
        <dbReference type="Proteomes" id="UP001058569"/>
    </source>
</evidence>
<sequence length="171" mass="19698">MKYKKMILGTILAGTIVISTSTIAFNIQKTKVAKIDDSEHKNEAKFSIKLSGAVVFAKSYYFDKPLTLRQLLNIAKVYENADLSNFNLRQEIKENLNIYIPYKKSNLPFLKWSNLNNDHLKLLMDFEIKKSIAVKILNLRHEKNNITWNDLKNISGIGKLTLEKLKTILIL</sequence>
<dbReference type="SUPFAM" id="SSF47781">
    <property type="entry name" value="RuvA domain 2-like"/>
    <property type="match status" value="1"/>
</dbReference>
<protein>
    <submittedName>
        <fullName evidence="2">Competence protein ComEA</fullName>
    </submittedName>
</protein>
<reference evidence="3 4" key="1">
    <citation type="submission" date="2018-12" db="EMBL/GenBank/DDBJ databases">
        <authorList>
            <consortium name="Pathogen Informatics"/>
        </authorList>
    </citation>
    <scope>NUCLEOTIDE SEQUENCE [LARGE SCALE GENOMIC DNA]</scope>
    <source>
        <strain evidence="3 4">NCTC10126</strain>
    </source>
</reference>
<feature type="signal peptide" evidence="1">
    <location>
        <begin position="1"/>
        <end position="24"/>
    </location>
</feature>
<dbReference type="RefSeq" id="WP_126117997.1">
    <property type="nucleotide sequence ID" value="NZ_CP101806.1"/>
</dbReference>
<dbReference type="NCBIfam" id="NF045978">
    <property type="entry name" value="ComEA_MAG0490"/>
    <property type="match status" value="1"/>
</dbReference>
<evidence type="ECO:0000313" key="2">
    <source>
        <dbReference type="EMBL" id="UUD35501.1"/>
    </source>
</evidence>
<keyword evidence="1" id="KW-0732">Signal</keyword>
<dbReference type="AlphaFoldDB" id="A0A3P8MF63"/>
<organism evidence="3 4">
    <name type="scientific">Mycoplasmopsis caviae</name>
    <dbReference type="NCBI Taxonomy" id="55603"/>
    <lineage>
        <taxon>Bacteria</taxon>
        <taxon>Bacillati</taxon>
        <taxon>Mycoplasmatota</taxon>
        <taxon>Mycoplasmoidales</taxon>
        <taxon>Metamycoplasmataceae</taxon>
        <taxon>Mycoplasmopsis</taxon>
    </lineage>
</organism>
<dbReference type="OrthoDB" id="399398at2"/>
<dbReference type="Proteomes" id="UP000280036">
    <property type="component" value="Unassembled WGS sequence"/>
</dbReference>
<gene>
    <name evidence="3" type="ORF">NCTC10126_00204</name>
    <name evidence="2" type="ORF">NPA07_01345</name>
</gene>
<accession>A0A3P8MF63</accession>
<feature type="chain" id="PRO_5017971279" evidence="1">
    <location>
        <begin position="25"/>
        <end position="171"/>
    </location>
</feature>
<dbReference type="Proteomes" id="UP001058569">
    <property type="component" value="Chromosome"/>
</dbReference>
<reference evidence="2" key="2">
    <citation type="submission" date="2022-07" db="EMBL/GenBank/DDBJ databases">
        <title>Complete genome of Mycoplasma caviae type strain G122.</title>
        <authorList>
            <person name="Spergser J."/>
        </authorList>
    </citation>
    <scope>NUCLEOTIDE SEQUENCE</scope>
    <source>
        <strain evidence="2">G122</strain>
    </source>
</reference>
<dbReference type="EMBL" id="UZVY01000001">
    <property type="protein sequence ID" value="VDR41723.1"/>
    <property type="molecule type" value="Genomic_DNA"/>
</dbReference>